<dbReference type="PANTHER" id="PTHR23026">
    <property type="entry name" value="NADPH NITROREDUCTASE"/>
    <property type="match status" value="1"/>
</dbReference>
<evidence type="ECO:0000313" key="2">
    <source>
        <dbReference type="EMBL" id="GII76689.1"/>
    </source>
</evidence>
<proteinExistence type="predicted"/>
<feature type="region of interest" description="Disordered" evidence="1">
    <location>
        <begin position="193"/>
        <end position="212"/>
    </location>
</feature>
<comment type="caution">
    <text evidence="2">The sequence shown here is derived from an EMBL/GenBank/DDBJ whole genome shotgun (WGS) entry which is preliminary data.</text>
</comment>
<dbReference type="InterPro" id="IPR000415">
    <property type="entry name" value="Nitroreductase-like"/>
</dbReference>
<dbReference type="PANTHER" id="PTHR23026:SF123">
    <property type="entry name" value="NAD(P)H NITROREDUCTASE RV3131-RELATED"/>
    <property type="match status" value="1"/>
</dbReference>
<dbReference type="NCBIfam" id="NF047509">
    <property type="entry name" value="Rv3131_FMN_oxido"/>
    <property type="match status" value="1"/>
</dbReference>
<dbReference type="SUPFAM" id="SSF55469">
    <property type="entry name" value="FMN-dependent nitroreductase-like"/>
    <property type="match status" value="2"/>
</dbReference>
<gene>
    <name evidence="2" type="ORF">Sru01_16710</name>
</gene>
<sequence>MSTRTSEEIQYAVRAAVEAAVRAPSVHNTQPWSFGTQGEEIILRGDAERMLPTGDPAGRELLISCGAALCNLRLTALALGYRPVTRVLPDPDRPSVLATVRLGDAVGRDEHIMLLHAEIERRHTHRADFADLELPRPFVDALSREAAAEGARLTPVRAEPAVRTLAALTRAAQEVQAQDTAFSLELLRWSRAPESTRPDGVPAGAYPARPAGAPAEDFARRDYARGRPWGYRRDSVGAADDSPGVVTLLTTPGDSRENWITAGCGLQRALLFASAYGVSAAFHTQPLEFFHLREFIRQELCSGEPPQMIVRFGVTPDRPATPRRPLTEVFPLD</sequence>
<dbReference type="InterPro" id="IPR050627">
    <property type="entry name" value="Nitroreductase/BluB"/>
</dbReference>
<dbReference type="EMBL" id="BOOU01000024">
    <property type="protein sequence ID" value="GII76689.1"/>
    <property type="molecule type" value="Genomic_DNA"/>
</dbReference>
<dbReference type="AlphaFoldDB" id="A0A919QYU3"/>
<accession>A0A919QYU3</accession>
<evidence type="ECO:0000256" key="1">
    <source>
        <dbReference type="SAM" id="MobiDB-lite"/>
    </source>
</evidence>
<name>A0A919QYU3_9ACTN</name>
<evidence type="ECO:0000313" key="3">
    <source>
        <dbReference type="Proteomes" id="UP000655287"/>
    </source>
</evidence>
<feature type="compositionally biased region" description="Low complexity" evidence="1">
    <location>
        <begin position="202"/>
        <end position="212"/>
    </location>
</feature>
<protein>
    <submittedName>
        <fullName evidence="2">NAD(P)H nitroreductase</fullName>
    </submittedName>
</protein>
<dbReference type="GO" id="GO:0016491">
    <property type="term" value="F:oxidoreductase activity"/>
    <property type="evidence" value="ECO:0007669"/>
    <property type="project" value="InterPro"/>
</dbReference>
<dbReference type="RefSeq" id="WP_203983301.1">
    <property type="nucleotide sequence ID" value="NZ_BOOU01000024.1"/>
</dbReference>
<keyword evidence="3" id="KW-1185">Reference proteome</keyword>
<organism evidence="2 3">
    <name type="scientific">Sphaerisporangium rufum</name>
    <dbReference type="NCBI Taxonomy" id="1381558"/>
    <lineage>
        <taxon>Bacteria</taxon>
        <taxon>Bacillati</taxon>
        <taxon>Actinomycetota</taxon>
        <taxon>Actinomycetes</taxon>
        <taxon>Streptosporangiales</taxon>
        <taxon>Streptosporangiaceae</taxon>
        <taxon>Sphaerisporangium</taxon>
    </lineage>
</organism>
<dbReference type="Gene3D" id="3.40.109.10">
    <property type="entry name" value="NADH Oxidase"/>
    <property type="match status" value="1"/>
</dbReference>
<reference evidence="2" key="1">
    <citation type="submission" date="2021-01" db="EMBL/GenBank/DDBJ databases">
        <title>Whole genome shotgun sequence of Sphaerisporangium rufum NBRC 109079.</title>
        <authorList>
            <person name="Komaki H."/>
            <person name="Tamura T."/>
        </authorList>
    </citation>
    <scope>NUCLEOTIDE SEQUENCE</scope>
    <source>
        <strain evidence="2">NBRC 109079</strain>
    </source>
</reference>
<dbReference type="Proteomes" id="UP000655287">
    <property type="component" value="Unassembled WGS sequence"/>
</dbReference>